<keyword evidence="5" id="KW-1185">Reference proteome</keyword>
<protein>
    <recommendedName>
        <fullName evidence="3">RING-type domain-containing protein</fullName>
    </recommendedName>
</protein>
<organism evidence="4 5">
    <name type="scientific">Perkinsus chesapeaki</name>
    <name type="common">Clam parasite</name>
    <name type="synonym">Perkinsus andrewsi</name>
    <dbReference type="NCBI Taxonomy" id="330153"/>
    <lineage>
        <taxon>Eukaryota</taxon>
        <taxon>Sar</taxon>
        <taxon>Alveolata</taxon>
        <taxon>Perkinsozoa</taxon>
        <taxon>Perkinsea</taxon>
        <taxon>Perkinsida</taxon>
        <taxon>Perkinsidae</taxon>
        <taxon>Perkinsus</taxon>
    </lineage>
</organism>
<evidence type="ECO:0000256" key="2">
    <source>
        <dbReference type="SAM" id="MobiDB-lite"/>
    </source>
</evidence>
<dbReference type="Pfam" id="PF13920">
    <property type="entry name" value="zf-C3HC4_3"/>
    <property type="match status" value="1"/>
</dbReference>
<comment type="caution">
    <text evidence="4">The sequence shown here is derived from an EMBL/GenBank/DDBJ whole genome shotgun (WGS) entry which is preliminary data.</text>
</comment>
<keyword evidence="1" id="KW-0863">Zinc-finger</keyword>
<dbReference type="GO" id="GO:0008252">
    <property type="term" value="F:nucleotidase activity"/>
    <property type="evidence" value="ECO:0007669"/>
    <property type="project" value="TreeGrafter"/>
</dbReference>
<dbReference type="InterPro" id="IPR023214">
    <property type="entry name" value="HAD_sf"/>
</dbReference>
<dbReference type="SUPFAM" id="SSF56784">
    <property type="entry name" value="HAD-like"/>
    <property type="match status" value="1"/>
</dbReference>
<evidence type="ECO:0000256" key="1">
    <source>
        <dbReference type="PROSITE-ProRule" id="PRU00175"/>
    </source>
</evidence>
<dbReference type="InterPro" id="IPR036412">
    <property type="entry name" value="HAD-like_sf"/>
</dbReference>
<evidence type="ECO:0000313" key="4">
    <source>
        <dbReference type="EMBL" id="KAF4657310.1"/>
    </source>
</evidence>
<feature type="domain" description="RING-type" evidence="3">
    <location>
        <begin position="99"/>
        <end position="133"/>
    </location>
</feature>
<dbReference type="Pfam" id="PF00702">
    <property type="entry name" value="Hydrolase"/>
    <property type="match status" value="1"/>
</dbReference>
<dbReference type="InterPro" id="IPR006439">
    <property type="entry name" value="HAD-SF_hydro_IA"/>
</dbReference>
<reference evidence="4 5" key="1">
    <citation type="submission" date="2020-04" db="EMBL/GenBank/DDBJ databases">
        <title>Perkinsus chesapeaki whole genome sequence.</title>
        <authorList>
            <person name="Bogema D.R."/>
        </authorList>
    </citation>
    <scope>NUCLEOTIDE SEQUENCE [LARGE SCALE GENOMIC DNA]</scope>
    <source>
        <strain evidence="4">ATCC PRA-425</strain>
    </source>
</reference>
<keyword evidence="1" id="KW-0862">Zinc</keyword>
<keyword evidence="1" id="KW-0479">Metal-binding</keyword>
<dbReference type="Proteomes" id="UP000591131">
    <property type="component" value="Unassembled WGS sequence"/>
</dbReference>
<sequence>ADKNRCAAGLQVQKEEYSAVHKSLLAARRSKSLLIGDYDMQTTTPSELEEVCAAIVKATRKVHLALAMHQLQQQRSGNDMDPNGSSLGLRGGAVNDPLCIVCFENMWNTSLSPCGHVLCADCSARLKYCPSCRHPIQQLFIVYMRTTTSPPDTSPKRKSRRFSEDSTTDQSSAEPVLFLDCDDTLYWKDRREVGRLLTENIGKYIHENFGLDSSAGYSLYSKYGTCIKGLIEEGYIDRNDQAEIYRYFDETHAIRELRELIPPDHAVRQTISRIGVPKWVLTVGPMKHCLRCLNFIGVRDLLPNVIDTAMCQFETKRKSPCYRIAMEIAGVEDPSACILVDDSPANLEAAKQVGWRTVLVNPDSKLQGPFPGVDYVVDNVTLLPTVVPECFDPATDSEASSDDEIVSVSMNLYTGKRSRHIESIDTAPSESQFPSFGSDGGFDDE</sequence>
<dbReference type="InterPro" id="IPR001841">
    <property type="entry name" value="Znf_RING"/>
</dbReference>
<evidence type="ECO:0000259" key="3">
    <source>
        <dbReference type="PROSITE" id="PS50089"/>
    </source>
</evidence>
<dbReference type="GO" id="GO:0009166">
    <property type="term" value="P:nucleotide catabolic process"/>
    <property type="evidence" value="ECO:0007669"/>
    <property type="project" value="TreeGrafter"/>
</dbReference>
<dbReference type="PANTHER" id="PTHR47438:SF1">
    <property type="entry name" value="PHOSPHATE METABOLISM PROTEIN 8-RELATED"/>
    <property type="match status" value="1"/>
</dbReference>
<dbReference type="PROSITE" id="PS50089">
    <property type="entry name" value="ZF_RING_2"/>
    <property type="match status" value="1"/>
</dbReference>
<dbReference type="Gene3D" id="3.40.50.1000">
    <property type="entry name" value="HAD superfamily/HAD-like"/>
    <property type="match status" value="1"/>
</dbReference>
<dbReference type="AlphaFoldDB" id="A0A7J6LEB7"/>
<name>A0A7J6LEB7_PERCH</name>
<feature type="compositionally biased region" description="Polar residues" evidence="2">
    <location>
        <begin position="426"/>
        <end position="435"/>
    </location>
</feature>
<feature type="region of interest" description="Disordered" evidence="2">
    <location>
        <begin position="421"/>
        <end position="445"/>
    </location>
</feature>
<feature type="region of interest" description="Disordered" evidence="2">
    <location>
        <begin position="148"/>
        <end position="169"/>
    </location>
</feature>
<dbReference type="GO" id="GO:0006206">
    <property type="term" value="P:pyrimidine nucleobase metabolic process"/>
    <property type="evidence" value="ECO:0007669"/>
    <property type="project" value="TreeGrafter"/>
</dbReference>
<dbReference type="InterPro" id="IPR013083">
    <property type="entry name" value="Znf_RING/FYVE/PHD"/>
</dbReference>
<feature type="non-terminal residue" evidence="4">
    <location>
        <position position="445"/>
    </location>
</feature>
<dbReference type="OrthoDB" id="433379at2759"/>
<dbReference type="PANTHER" id="PTHR47438">
    <property type="entry name" value="PHOSPHATE METABOLISM PROTEIN 8-RELATED"/>
    <property type="match status" value="1"/>
</dbReference>
<proteinExistence type="predicted"/>
<dbReference type="InterPro" id="IPR052791">
    <property type="entry name" value="SSM1_domain"/>
</dbReference>
<gene>
    <name evidence="4" type="ORF">FOL47_008492</name>
</gene>
<dbReference type="GO" id="GO:0008270">
    <property type="term" value="F:zinc ion binding"/>
    <property type="evidence" value="ECO:0007669"/>
    <property type="project" value="UniProtKB-KW"/>
</dbReference>
<accession>A0A7J6LEB7</accession>
<dbReference type="SMART" id="SM00184">
    <property type="entry name" value="RING"/>
    <property type="match status" value="1"/>
</dbReference>
<evidence type="ECO:0000313" key="5">
    <source>
        <dbReference type="Proteomes" id="UP000591131"/>
    </source>
</evidence>
<dbReference type="Gene3D" id="3.30.40.10">
    <property type="entry name" value="Zinc/RING finger domain, C3HC4 (zinc finger)"/>
    <property type="match status" value="1"/>
</dbReference>
<dbReference type="NCBIfam" id="TIGR01509">
    <property type="entry name" value="HAD-SF-IA-v3"/>
    <property type="match status" value="1"/>
</dbReference>
<dbReference type="SUPFAM" id="SSF57850">
    <property type="entry name" value="RING/U-box"/>
    <property type="match status" value="1"/>
</dbReference>
<dbReference type="EMBL" id="JAAPAO010000549">
    <property type="protein sequence ID" value="KAF4657310.1"/>
    <property type="molecule type" value="Genomic_DNA"/>
</dbReference>